<keyword evidence="2" id="KW-1185">Reference proteome</keyword>
<dbReference type="CDD" id="cd21455">
    <property type="entry name" value="DLC-like_DYNLT1_DYNLT3"/>
    <property type="match status" value="1"/>
</dbReference>
<sequence>MDDLQSAEESAFIAEEVERIVESSIETHLKDQAHDETKVARWIDSICETCMQDLADLGKPFKYVITCAIMQKNGAGLHTANSSYWDTVSDGCVTVKWPGDKSKEQNKTLYCIVSVYGLQF</sequence>
<dbReference type="AlphaFoldDB" id="A0A2R5G4I6"/>
<dbReference type="EMBL" id="BEYU01000008">
    <property type="protein sequence ID" value="GBG24698.1"/>
    <property type="molecule type" value="Genomic_DNA"/>
</dbReference>
<dbReference type="InterPro" id="IPR005334">
    <property type="entry name" value="Tctex-1-like"/>
</dbReference>
<dbReference type="GO" id="GO:0045505">
    <property type="term" value="F:dynein intermediate chain binding"/>
    <property type="evidence" value="ECO:0007669"/>
    <property type="project" value="TreeGrafter"/>
</dbReference>
<dbReference type="Gene3D" id="3.30.1140.40">
    <property type="entry name" value="Tctex-1"/>
    <property type="match status" value="1"/>
</dbReference>
<evidence type="ECO:0000313" key="1">
    <source>
        <dbReference type="EMBL" id="GBG24698.1"/>
    </source>
</evidence>
<evidence type="ECO:0000313" key="2">
    <source>
        <dbReference type="Proteomes" id="UP000241890"/>
    </source>
</evidence>
<dbReference type="OrthoDB" id="10059120at2759"/>
<dbReference type="GO" id="GO:0007018">
    <property type="term" value="P:microtubule-based movement"/>
    <property type="evidence" value="ECO:0007669"/>
    <property type="project" value="TreeGrafter"/>
</dbReference>
<dbReference type="PANTHER" id="PTHR21255">
    <property type="entry name" value="T-COMPLEX-ASSOCIATED-TESTIS-EXPRESSED 1/ DYNEIN LIGHT CHAIN"/>
    <property type="match status" value="1"/>
</dbReference>
<dbReference type="PANTHER" id="PTHR21255:SF4">
    <property type="entry name" value="DYNEIN LIGHT CHAIN TCTEX-TYPE"/>
    <property type="match status" value="1"/>
</dbReference>
<dbReference type="InterPro" id="IPR038586">
    <property type="entry name" value="Tctex-1-like_sf"/>
</dbReference>
<dbReference type="Proteomes" id="UP000241890">
    <property type="component" value="Unassembled WGS sequence"/>
</dbReference>
<comment type="caution">
    <text evidence="1">The sequence shown here is derived from an EMBL/GenBank/DDBJ whole genome shotgun (WGS) entry which is preliminary data.</text>
</comment>
<proteinExistence type="predicted"/>
<dbReference type="Pfam" id="PF03645">
    <property type="entry name" value="Tctex-1"/>
    <property type="match status" value="1"/>
</dbReference>
<name>A0A2R5G4I6_9STRA</name>
<organism evidence="1 2">
    <name type="scientific">Hondaea fermentalgiana</name>
    <dbReference type="NCBI Taxonomy" id="2315210"/>
    <lineage>
        <taxon>Eukaryota</taxon>
        <taxon>Sar</taxon>
        <taxon>Stramenopiles</taxon>
        <taxon>Bigyra</taxon>
        <taxon>Labyrinthulomycetes</taxon>
        <taxon>Thraustochytrida</taxon>
        <taxon>Thraustochytriidae</taxon>
        <taxon>Hondaea</taxon>
    </lineage>
</organism>
<dbReference type="GO" id="GO:0005868">
    <property type="term" value="C:cytoplasmic dynein complex"/>
    <property type="evidence" value="ECO:0007669"/>
    <property type="project" value="TreeGrafter"/>
</dbReference>
<dbReference type="GO" id="GO:0005737">
    <property type="term" value="C:cytoplasm"/>
    <property type="evidence" value="ECO:0007669"/>
    <property type="project" value="TreeGrafter"/>
</dbReference>
<accession>A0A2R5G4I6</accession>
<dbReference type="FunCoup" id="A0A2R5G4I6">
    <property type="interactions" value="15"/>
</dbReference>
<protein>
    <submittedName>
        <fullName evidence="1">Dynein light chain Tctex-type</fullName>
    </submittedName>
</protein>
<dbReference type="InParanoid" id="A0A2R5G4I6"/>
<gene>
    <name evidence="1" type="ORF">FCC1311_009162</name>
</gene>
<reference evidence="1 2" key="1">
    <citation type="submission" date="2017-12" db="EMBL/GenBank/DDBJ databases">
        <title>Sequencing, de novo assembly and annotation of complete genome of a new Thraustochytrid species, strain FCC1311.</title>
        <authorList>
            <person name="Sedici K."/>
            <person name="Godart F."/>
            <person name="Aiese Cigliano R."/>
            <person name="Sanseverino W."/>
            <person name="Barakat M."/>
            <person name="Ortet P."/>
            <person name="Marechal E."/>
            <person name="Cagnac O."/>
            <person name="Amato A."/>
        </authorList>
    </citation>
    <scope>NUCLEOTIDE SEQUENCE [LARGE SCALE GENOMIC DNA]</scope>
</reference>